<accession>A0A329RSC5</accession>
<organism evidence="2 3">
    <name type="scientific">Phytophthora cactorum</name>
    <dbReference type="NCBI Taxonomy" id="29920"/>
    <lineage>
        <taxon>Eukaryota</taxon>
        <taxon>Sar</taxon>
        <taxon>Stramenopiles</taxon>
        <taxon>Oomycota</taxon>
        <taxon>Peronosporomycetes</taxon>
        <taxon>Peronosporales</taxon>
        <taxon>Peronosporaceae</taxon>
        <taxon>Phytophthora</taxon>
    </lineage>
</organism>
<dbReference type="AlphaFoldDB" id="A0A329RSC5"/>
<reference evidence="2 3" key="1">
    <citation type="submission" date="2018-01" db="EMBL/GenBank/DDBJ databases">
        <title>Draft genome of the strawberry crown rot pathogen Phytophthora cactorum.</title>
        <authorList>
            <person name="Armitage A.D."/>
            <person name="Lysoe E."/>
            <person name="Nellist C.F."/>
            <person name="Harrison R.J."/>
            <person name="Brurberg M.B."/>
        </authorList>
    </citation>
    <scope>NUCLEOTIDE SEQUENCE [LARGE SCALE GENOMIC DNA]</scope>
    <source>
        <strain evidence="2 3">10300</strain>
    </source>
</reference>
<protein>
    <recommendedName>
        <fullName evidence="1">DDE-1 domain-containing protein</fullName>
    </recommendedName>
</protein>
<dbReference type="VEuPathDB" id="FungiDB:PC110_g17293"/>
<comment type="caution">
    <text evidence="2">The sequence shown here is derived from an EMBL/GenBank/DDBJ whole genome shotgun (WGS) entry which is preliminary data.</text>
</comment>
<evidence type="ECO:0000259" key="1">
    <source>
        <dbReference type="Pfam" id="PF03184"/>
    </source>
</evidence>
<proteinExistence type="predicted"/>
<dbReference type="EMBL" id="MJFZ01000663">
    <property type="protein sequence ID" value="RAW26302.1"/>
    <property type="molecule type" value="Genomic_DNA"/>
</dbReference>
<dbReference type="OrthoDB" id="127176at2759"/>
<name>A0A329RSC5_9STRA</name>
<gene>
    <name evidence="2" type="ORF">PC110_g17293</name>
</gene>
<evidence type="ECO:0000313" key="2">
    <source>
        <dbReference type="EMBL" id="RAW26302.1"/>
    </source>
</evidence>
<dbReference type="Proteomes" id="UP000251314">
    <property type="component" value="Unassembled WGS sequence"/>
</dbReference>
<feature type="domain" description="DDE-1" evidence="1">
    <location>
        <begin position="27"/>
        <end position="190"/>
    </location>
</feature>
<dbReference type="InterPro" id="IPR004875">
    <property type="entry name" value="DDE_SF_endonuclease_dom"/>
</dbReference>
<dbReference type="Pfam" id="PF03184">
    <property type="entry name" value="DDE_1"/>
    <property type="match status" value="1"/>
</dbReference>
<keyword evidence="3" id="KW-1185">Reference proteome</keyword>
<dbReference type="STRING" id="29920.A0A329RSC5"/>
<sequence>MPPIKWWAGKGRKDSARILGANKYAGRMTAVLTVRDDGVKMPILFIIRAVPGGRIEQSELEKYTGGHFYAVQENAWMDRSVWKFYVEKLLEFEIDFPSVLLVDNFDCHVSDEGQRLVAEVANATVVPLPPNSTAVCQLLDVGVMGPLKAKIRNSGSRSTGGTATEKRIRAIESTVAAWKSIKTKTVIRSFKKAIPKYPEVTV</sequence>
<evidence type="ECO:0000313" key="3">
    <source>
        <dbReference type="Proteomes" id="UP000251314"/>
    </source>
</evidence>
<dbReference type="GO" id="GO:0003676">
    <property type="term" value="F:nucleic acid binding"/>
    <property type="evidence" value="ECO:0007669"/>
    <property type="project" value="InterPro"/>
</dbReference>